<reference evidence="1 2" key="1">
    <citation type="submission" date="2019-07" db="EMBL/GenBank/DDBJ databases">
        <title>Draft genome sequence of Haloferax volcanii SS0101, isolated from salt farm in Samut Sakhon, Thailand.</title>
        <authorList>
            <person name="Wanthongcharoen S."/>
            <person name="Yamprayoonswat W."/>
            <person name="Ruangsuj P."/>
            <person name="Thongpramul N."/>
            <person name="Jumpathong W."/>
            <person name="Sittihan S."/>
            <person name="Kanjanavas P."/>
            <person name="Yasawong M."/>
        </authorList>
    </citation>
    <scope>NUCLEOTIDE SEQUENCE [LARGE SCALE GENOMIC DNA]</scope>
    <source>
        <strain evidence="1 2">SS0101</strain>
    </source>
</reference>
<sequence>MRRRALLSLLAGAGVAGVAGCLGDGSA</sequence>
<organism evidence="1 2">
    <name type="scientific">Haloferax volcanii</name>
    <name type="common">Halobacterium volcanii</name>
    <dbReference type="NCBI Taxonomy" id="2246"/>
    <lineage>
        <taxon>Archaea</taxon>
        <taxon>Methanobacteriati</taxon>
        <taxon>Methanobacteriota</taxon>
        <taxon>Stenosarchaea group</taxon>
        <taxon>Halobacteria</taxon>
        <taxon>Halobacteriales</taxon>
        <taxon>Haloferacaceae</taxon>
        <taxon>Haloferax</taxon>
    </lineage>
</organism>
<gene>
    <name evidence="1" type="ORF">FQA18_11455</name>
</gene>
<dbReference type="AlphaFoldDB" id="A0A558G9W8"/>
<comment type="caution">
    <text evidence="1">The sequence shown here is derived from an EMBL/GenBank/DDBJ whole genome shotgun (WGS) entry which is preliminary data.</text>
</comment>
<evidence type="ECO:0000313" key="1">
    <source>
        <dbReference type="EMBL" id="TVT94535.1"/>
    </source>
</evidence>
<feature type="non-terminal residue" evidence="1">
    <location>
        <position position="27"/>
    </location>
</feature>
<proteinExistence type="predicted"/>
<name>A0A558G9W8_HALVO</name>
<dbReference type="PROSITE" id="PS51257">
    <property type="entry name" value="PROKAR_LIPOPROTEIN"/>
    <property type="match status" value="1"/>
</dbReference>
<protein>
    <submittedName>
        <fullName evidence="1">TlpA family protein disulfide reductase</fullName>
    </submittedName>
</protein>
<dbReference type="EMBL" id="VMTR01000076">
    <property type="protein sequence ID" value="TVT94535.1"/>
    <property type="molecule type" value="Genomic_DNA"/>
</dbReference>
<evidence type="ECO:0000313" key="2">
    <source>
        <dbReference type="Proteomes" id="UP000320212"/>
    </source>
</evidence>
<accession>A0A558G9W8</accession>
<dbReference type="Proteomes" id="UP000320212">
    <property type="component" value="Unassembled WGS sequence"/>
</dbReference>